<reference evidence="3 4" key="1">
    <citation type="journal article" date="2018" name="BMC Genomics">
        <title>Genomic comparison of Trypanosoma conorhini and Trypanosoma rangeli to Trypanosoma cruzi strains of high and low virulence.</title>
        <authorList>
            <person name="Bradwell K.R."/>
            <person name="Koparde V.N."/>
            <person name="Matveyev A.V."/>
            <person name="Serrano M.G."/>
            <person name="Alves J.M."/>
            <person name="Parikh H."/>
            <person name="Huang B."/>
            <person name="Lee V."/>
            <person name="Espinosa-Alvarez O."/>
            <person name="Ortiz P.A."/>
            <person name="Costa-Martins A.G."/>
            <person name="Teixeira M.M."/>
            <person name="Buck G.A."/>
        </authorList>
    </citation>
    <scope>NUCLEOTIDE SEQUENCE [LARGE SCALE GENOMIC DNA]</scope>
    <source>
        <strain evidence="3 4">025E</strain>
    </source>
</reference>
<protein>
    <submittedName>
        <fullName evidence="3">Uncharacterized protein</fullName>
    </submittedName>
</protein>
<organism evidence="3 4">
    <name type="scientific">Trypanosoma conorhini</name>
    <dbReference type="NCBI Taxonomy" id="83891"/>
    <lineage>
        <taxon>Eukaryota</taxon>
        <taxon>Discoba</taxon>
        <taxon>Euglenozoa</taxon>
        <taxon>Kinetoplastea</taxon>
        <taxon>Metakinetoplastina</taxon>
        <taxon>Trypanosomatida</taxon>
        <taxon>Trypanosomatidae</taxon>
        <taxon>Trypanosoma</taxon>
    </lineage>
</organism>
<sequence>MTLLHWIVVAAVAWFAKSIIEAFAQSEQEERDALTLEHVKRMIAHRHTRAAIKEEELQHLIDIARTGEVATSLSSLESAFMALFAVTAIVGLVMGVYPAFVLGLSLLVHSVMCMLCSNASLDRWTFCGVRLALAAAALFALYAQLRV</sequence>
<accession>A0A3S5IUF6</accession>
<dbReference type="RefSeq" id="XP_029230756.1">
    <property type="nucleotide sequence ID" value="XM_029369093.1"/>
</dbReference>
<keyword evidence="4" id="KW-1185">Reference proteome</keyword>
<evidence type="ECO:0000256" key="2">
    <source>
        <dbReference type="SAM" id="SignalP"/>
    </source>
</evidence>
<gene>
    <name evidence="3" type="ORF">Tco025E_02158</name>
</gene>
<keyword evidence="1" id="KW-1133">Transmembrane helix</keyword>
<feature type="transmembrane region" description="Helical" evidence="1">
    <location>
        <begin position="79"/>
        <end position="112"/>
    </location>
</feature>
<evidence type="ECO:0000313" key="4">
    <source>
        <dbReference type="Proteomes" id="UP000284403"/>
    </source>
</evidence>
<evidence type="ECO:0000313" key="3">
    <source>
        <dbReference type="EMBL" id="RNF25550.1"/>
    </source>
</evidence>
<dbReference type="Proteomes" id="UP000284403">
    <property type="component" value="Unassembled WGS sequence"/>
</dbReference>
<keyword evidence="1" id="KW-0812">Transmembrane</keyword>
<keyword evidence="1" id="KW-0472">Membrane</keyword>
<comment type="caution">
    <text evidence="3">The sequence shown here is derived from an EMBL/GenBank/DDBJ whole genome shotgun (WGS) entry which is preliminary data.</text>
</comment>
<dbReference type="EMBL" id="MKKU01000084">
    <property type="protein sequence ID" value="RNF25550.1"/>
    <property type="molecule type" value="Genomic_DNA"/>
</dbReference>
<feature type="chain" id="PRO_5018530686" evidence="2">
    <location>
        <begin position="25"/>
        <end position="147"/>
    </location>
</feature>
<keyword evidence="2" id="KW-0732">Signal</keyword>
<dbReference type="AlphaFoldDB" id="A0A3S5IUF6"/>
<dbReference type="GeneID" id="40315769"/>
<proteinExistence type="predicted"/>
<evidence type="ECO:0000256" key="1">
    <source>
        <dbReference type="SAM" id="Phobius"/>
    </source>
</evidence>
<feature type="transmembrane region" description="Helical" evidence="1">
    <location>
        <begin position="124"/>
        <end position="145"/>
    </location>
</feature>
<name>A0A3S5IUF6_9TRYP</name>
<feature type="signal peptide" evidence="2">
    <location>
        <begin position="1"/>
        <end position="24"/>
    </location>
</feature>